<organism evidence="1 2">
    <name type="scientific">Candidatus Borkfalkia faecipullorum</name>
    <dbReference type="NCBI Taxonomy" id="2838510"/>
    <lineage>
        <taxon>Bacteria</taxon>
        <taxon>Bacillati</taxon>
        <taxon>Bacillota</taxon>
        <taxon>Clostridia</taxon>
        <taxon>Christensenellales</taxon>
        <taxon>Christensenellaceae</taxon>
        <taxon>Candidatus Borkfalkia</taxon>
    </lineage>
</organism>
<accession>A0A9D2AET4</accession>
<feature type="non-terminal residue" evidence="1">
    <location>
        <position position="1"/>
    </location>
</feature>
<dbReference type="EMBL" id="DXFX01000013">
    <property type="protein sequence ID" value="HIX07074.1"/>
    <property type="molecule type" value="Genomic_DNA"/>
</dbReference>
<reference evidence="1" key="2">
    <citation type="submission" date="2021-04" db="EMBL/GenBank/DDBJ databases">
        <authorList>
            <person name="Gilroy R."/>
        </authorList>
    </citation>
    <scope>NUCLEOTIDE SEQUENCE</scope>
    <source>
        <strain evidence="1">811</strain>
    </source>
</reference>
<protein>
    <submittedName>
        <fullName evidence="1">Uncharacterized protein</fullName>
    </submittedName>
</protein>
<gene>
    <name evidence="1" type="ORF">H9741_01200</name>
</gene>
<comment type="caution">
    <text evidence="1">The sequence shown here is derived from an EMBL/GenBank/DDBJ whole genome shotgun (WGS) entry which is preliminary data.</text>
</comment>
<evidence type="ECO:0000313" key="1">
    <source>
        <dbReference type="EMBL" id="HIX07074.1"/>
    </source>
</evidence>
<dbReference type="Proteomes" id="UP000824204">
    <property type="component" value="Unassembled WGS sequence"/>
</dbReference>
<sequence>WRAPKYRAKREKPLQSRNAANIGCSLRSRLFLLSAQKKKCEPGVTANRSRLFRRDLRERISFTAQAKPRFCARTPHLP</sequence>
<reference evidence="1" key="1">
    <citation type="journal article" date="2021" name="PeerJ">
        <title>Extensive microbial diversity within the chicken gut microbiome revealed by metagenomics and culture.</title>
        <authorList>
            <person name="Gilroy R."/>
            <person name="Ravi A."/>
            <person name="Getino M."/>
            <person name="Pursley I."/>
            <person name="Horton D.L."/>
            <person name="Alikhan N.F."/>
            <person name="Baker D."/>
            <person name="Gharbi K."/>
            <person name="Hall N."/>
            <person name="Watson M."/>
            <person name="Adriaenssens E.M."/>
            <person name="Foster-Nyarko E."/>
            <person name="Jarju S."/>
            <person name="Secka A."/>
            <person name="Antonio M."/>
            <person name="Oren A."/>
            <person name="Chaudhuri R.R."/>
            <person name="La Ragione R."/>
            <person name="Hildebrand F."/>
            <person name="Pallen M.J."/>
        </authorList>
    </citation>
    <scope>NUCLEOTIDE SEQUENCE</scope>
    <source>
        <strain evidence="1">811</strain>
    </source>
</reference>
<proteinExistence type="predicted"/>
<name>A0A9D2AET4_9FIRM</name>
<dbReference type="AlphaFoldDB" id="A0A9D2AET4"/>
<evidence type="ECO:0000313" key="2">
    <source>
        <dbReference type="Proteomes" id="UP000824204"/>
    </source>
</evidence>